<dbReference type="PROSITE" id="PS50231">
    <property type="entry name" value="RICIN_B_LECTIN"/>
    <property type="match status" value="1"/>
</dbReference>
<feature type="region of interest" description="Disordered" evidence="1">
    <location>
        <begin position="272"/>
        <end position="305"/>
    </location>
</feature>
<dbReference type="EMBL" id="AGNL01001945">
    <property type="protein sequence ID" value="EJK76609.1"/>
    <property type="molecule type" value="Genomic_DNA"/>
</dbReference>
<gene>
    <name evidence="2" type="ORF">THAOC_01618</name>
</gene>
<name>K0THY4_THAOC</name>
<dbReference type="Proteomes" id="UP000266841">
    <property type="component" value="Unassembled WGS sequence"/>
</dbReference>
<keyword evidence="3" id="KW-1185">Reference proteome</keyword>
<dbReference type="AlphaFoldDB" id="K0THY4"/>
<feature type="compositionally biased region" description="Polar residues" evidence="1">
    <location>
        <begin position="273"/>
        <end position="293"/>
    </location>
</feature>
<evidence type="ECO:0000313" key="2">
    <source>
        <dbReference type="EMBL" id="EJK76609.1"/>
    </source>
</evidence>
<sequence>HPPTSDCKDQPSEAANAEKKICAYTTKVNKTSCDYMQRSALDLLKEMDSHFGRECPRFFSAIEPDSFYYEEYKRTFRPMFSRSYGPQCGYDDSVAIMPTQLFAYASDPVLLQNMGGDDASQSICLAKDLSLVDCKGPEAVQWVHIFGFGDDDIGGEIFYNEYGSGETKDYRMRCISRSSDPADKTLSIVVCDASHASNTRWDYDGNNGILKVPQSDNNECIVVNTSLKKVEVGDCSSSLARWSQYSECKLNSRTNTLPMKLELIDHPGKCMVPTSSSTPSSGIQLGESRYTSDTTKEPENLPNGLMECSGTENAVFYRNVLAGEKDNIFQWSKMTSGKPDGPLYCVEIGGSGPQKECGDLTQEQQWKKHDQVVDITAISIKPGLLQNKITDPEVLLRAKANAIRRMASRINPVVTSTLTVGNQALDLIETVGTSSEDLVSLCQVNTNMMSIIASYRPAISTVNVIKVFQPLPYVGPVIKATKLPTIMKQIANRLKSGSNKLVKVGRKFDKVISPFGRFLSIVERIVTTLVVSMQRLDGFVEFITRLIYCAYEKGTNKDYPLDVQKKFRGFVDRVNGWVKALLTAVGTATQWLKTLKDNLSVLNEFKVDDIKAFAKTLNTNKLSEIVAWVCFDGKACAGLETIGDFLGEIENLIRSIPLAGELWDTVSSLVSSILEDLFAFFGSFLPSFDIDVPFVEEIKEEVFEAKDEITEALGNFADIIEVDEVMEFVSNGVEVIKDAIPPALRDIDCTEPDIGCIIEKLGSVFNFDVDLASRPPQLQIGDDTLSPDFDLLNAGLAELAGFQQDVTALFDSGVECNEYETVKIDYIKLLRQCKKDQSG</sequence>
<reference evidence="2 3" key="1">
    <citation type="journal article" date="2012" name="Genome Biol.">
        <title>Genome and low-iron response of an oceanic diatom adapted to chronic iron limitation.</title>
        <authorList>
            <person name="Lommer M."/>
            <person name="Specht M."/>
            <person name="Roy A.S."/>
            <person name="Kraemer L."/>
            <person name="Andreson R."/>
            <person name="Gutowska M.A."/>
            <person name="Wolf J."/>
            <person name="Bergner S.V."/>
            <person name="Schilhabel M.B."/>
            <person name="Klostermeier U.C."/>
            <person name="Beiko R.G."/>
            <person name="Rosenstiel P."/>
            <person name="Hippler M."/>
            <person name="Laroche J."/>
        </authorList>
    </citation>
    <scope>NUCLEOTIDE SEQUENCE [LARGE SCALE GENOMIC DNA]</scope>
    <source>
        <strain evidence="2 3">CCMP1005</strain>
    </source>
</reference>
<proteinExistence type="predicted"/>
<evidence type="ECO:0000313" key="3">
    <source>
        <dbReference type="Proteomes" id="UP000266841"/>
    </source>
</evidence>
<protein>
    <submittedName>
        <fullName evidence="2">Uncharacterized protein</fullName>
    </submittedName>
</protein>
<evidence type="ECO:0000256" key="1">
    <source>
        <dbReference type="SAM" id="MobiDB-lite"/>
    </source>
</evidence>
<organism evidence="2 3">
    <name type="scientific">Thalassiosira oceanica</name>
    <name type="common">Marine diatom</name>
    <dbReference type="NCBI Taxonomy" id="159749"/>
    <lineage>
        <taxon>Eukaryota</taxon>
        <taxon>Sar</taxon>
        <taxon>Stramenopiles</taxon>
        <taxon>Ochrophyta</taxon>
        <taxon>Bacillariophyta</taxon>
        <taxon>Coscinodiscophyceae</taxon>
        <taxon>Thalassiosirophycidae</taxon>
        <taxon>Thalassiosirales</taxon>
        <taxon>Thalassiosiraceae</taxon>
        <taxon>Thalassiosira</taxon>
    </lineage>
</organism>
<accession>K0THY4</accession>
<comment type="caution">
    <text evidence="2">The sequence shown here is derived from an EMBL/GenBank/DDBJ whole genome shotgun (WGS) entry which is preliminary data.</text>
</comment>
<feature type="non-terminal residue" evidence="2">
    <location>
        <position position="1"/>
    </location>
</feature>